<reference evidence="5 6" key="1">
    <citation type="submission" date="2016-10" db="EMBL/GenBank/DDBJ databases">
        <authorList>
            <person name="de Groot N.N."/>
        </authorList>
    </citation>
    <scope>NUCLEOTIDE SEQUENCE [LARGE SCALE GENOMIC DNA]</scope>
    <source>
        <strain evidence="5 6">Vu-144</strain>
    </source>
</reference>
<evidence type="ECO:0000313" key="5">
    <source>
        <dbReference type="EMBL" id="SEA05477.1"/>
    </source>
</evidence>
<evidence type="ECO:0000256" key="2">
    <source>
        <dbReference type="ARBA" id="ARBA00022801"/>
    </source>
</evidence>
<proteinExistence type="inferred from homology"/>
<evidence type="ECO:0000313" key="6">
    <source>
        <dbReference type="Proteomes" id="UP000199041"/>
    </source>
</evidence>
<dbReference type="SUPFAM" id="SSF75005">
    <property type="entry name" value="Arabinanase/levansucrase/invertase"/>
    <property type="match status" value="1"/>
</dbReference>
<dbReference type="GO" id="GO:0004553">
    <property type="term" value="F:hydrolase activity, hydrolyzing O-glycosyl compounds"/>
    <property type="evidence" value="ECO:0007669"/>
    <property type="project" value="InterPro"/>
</dbReference>
<dbReference type="InterPro" id="IPR051795">
    <property type="entry name" value="Glycosyl_Hydrlase_43"/>
</dbReference>
<accession>A0A1H3Y171</accession>
<evidence type="ECO:0000256" key="3">
    <source>
        <dbReference type="ARBA" id="ARBA00023295"/>
    </source>
</evidence>
<evidence type="ECO:0000256" key="1">
    <source>
        <dbReference type="ARBA" id="ARBA00009865"/>
    </source>
</evidence>
<dbReference type="PANTHER" id="PTHR42812">
    <property type="entry name" value="BETA-XYLOSIDASE"/>
    <property type="match status" value="1"/>
</dbReference>
<dbReference type="InterPro" id="IPR006710">
    <property type="entry name" value="Glyco_hydro_43"/>
</dbReference>
<dbReference type="AlphaFoldDB" id="A0A1H3Y171"/>
<protein>
    <submittedName>
        <fullName evidence="5">Glycosyl hydrolases family 43</fullName>
    </submittedName>
</protein>
<keyword evidence="3 4" id="KW-0326">Glycosidase</keyword>
<dbReference type="PANTHER" id="PTHR42812:SF14">
    <property type="entry name" value="SECRETED PROTEIN"/>
    <property type="match status" value="1"/>
</dbReference>
<dbReference type="Proteomes" id="UP000199041">
    <property type="component" value="Unassembled WGS sequence"/>
</dbReference>
<dbReference type="Pfam" id="PF04616">
    <property type="entry name" value="Glyco_hydro_43"/>
    <property type="match status" value="1"/>
</dbReference>
<keyword evidence="6" id="KW-1185">Reference proteome</keyword>
<dbReference type="EMBL" id="FNQY01000007">
    <property type="protein sequence ID" value="SEA05477.1"/>
    <property type="molecule type" value="Genomic_DNA"/>
</dbReference>
<evidence type="ECO:0000256" key="4">
    <source>
        <dbReference type="RuleBase" id="RU361187"/>
    </source>
</evidence>
<comment type="similarity">
    <text evidence="1 4">Belongs to the glycosyl hydrolase 43 family.</text>
</comment>
<name>A0A1H3Y171_9BACT</name>
<sequence length="399" mass="45246">MPHPQIYSATPYFKKRPFPFMLCITFLLILCSACGTNTQSRTKLAYSDPVAPVGDSLLTVPQSIHPIMNVWMRDTYVMLGPDSNYYMTGTTASPNRIFEGATHCWDYNDGIYLWQSTDLKHWKSLGRIWSFDKDAAPWQKKGKPIKEGTTSLNGDPLDSMYRAVWAPEIHYIKSRHRWLIAACLNEGQGSFVLESTTGSPTGPYINIKGNKDKPIFDNIDLSIFEDTDGQVYLVGHDHYIALMNSDLSDIAEPFRKLKETPYQPEPYIEGVWLTKHDHTYQLVQSVWSVLKPDSTYSYIRDGHKDKGLYSYDVVVAEADSIYGPYGPRYPAILGGGHNNFFTDKAGNWWSTAFFNPRGMMAASFPITCRPALIPLQWVNGRVRPDIQAATSFYSNLKTK</sequence>
<organism evidence="5 6">
    <name type="scientific">Arachidicoccus rhizosphaerae</name>
    <dbReference type="NCBI Taxonomy" id="551991"/>
    <lineage>
        <taxon>Bacteria</taxon>
        <taxon>Pseudomonadati</taxon>
        <taxon>Bacteroidota</taxon>
        <taxon>Chitinophagia</taxon>
        <taxon>Chitinophagales</taxon>
        <taxon>Chitinophagaceae</taxon>
        <taxon>Arachidicoccus</taxon>
    </lineage>
</organism>
<dbReference type="GO" id="GO:0005975">
    <property type="term" value="P:carbohydrate metabolic process"/>
    <property type="evidence" value="ECO:0007669"/>
    <property type="project" value="InterPro"/>
</dbReference>
<dbReference type="STRING" id="551991.SAMN05192529_10750"/>
<dbReference type="Gene3D" id="2.115.10.20">
    <property type="entry name" value="Glycosyl hydrolase domain, family 43"/>
    <property type="match status" value="1"/>
</dbReference>
<keyword evidence="2 4" id="KW-0378">Hydrolase</keyword>
<dbReference type="CDD" id="cd08986">
    <property type="entry name" value="GH43-like"/>
    <property type="match status" value="1"/>
</dbReference>
<dbReference type="InterPro" id="IPR023296">
    <property type="entry name" value="Glyco_hydro_beta-prop_sf"/>
</dbReference>
<gene>
    <name evidence="5" type="ORF">SAMN05192529_10750</name>
</gene>